<name>S5DJT3_9ACTN</name>
<dbReference type="GO" id="GO:0004305">
    <property type="term" value="F:ethanolamine kinase activity"/>
    <property type="evidence" value="ECO:0007669"/>
    <property type="project" value="TreeGrafter"/>
</dbReference>
<dbReference type="Pfam" id="PF01633">
    <property type="entry name" value="Choline_kinase"/>
    <property type="match status" value="1"/>
</dbReference>
<dbReference type="GO" id="GO:0006646">
    <property type="term" value="P:phosphatidylethanolamine biosynthetic process"/>
    <property type="evidence" value="ECO:0007669"/>
    <property type="project" value="TreeGrafter"/>
</dbReference>
<protein>
    <submittedName>
        <fullName evidence="1">Thiamine kinase</fullName>
    </submittedName>
</protein>
<dbReference type="Gene3D" id="3.30.200.20">
    <property type="entry name" value="Phosphorylase Kinase, domain 1"/>
    <property type="match status" value="1"/>
</dbReference>
<evidence type="ECO:0000313" key="1">
    <source>
        <dbReference type="EMBL" id="AGQ19096.1"/>
    </source>
</evidence>
<proteinExistence type="predicted"/>
<dbReference type="SUPFAM" id="SSF56112">
    <property type="entry name" value="Protein kinase-like (PK-like)"/>
    <property type="match status" value="1"/>
</dbReference>
<dbReference type="EMBL" id="KC811122">
    <property type="protein sequence ID" value="AGQ19096.1"/>
    <property type="molecule type" value="Genomic_DNA"/>
</dbReference>
<dbReference type="AlphaFoldDB" id="S5DJT3"/>
<sequence>MIMNMIKASEVIEIFLKYGISNSKDESKYEISELDGITNTSYVVDLDNDKYVLRIPGDNPDVINRKSEKQNTLKAQEYGLTLPYIIFDENTGVKISKYFDIYTYQTSDFKNENMRKEAFKKLFDLHNSDLVFENNFSPLNVFSEIADISNSIEKEAREVGFEIIKKIKEIGINNEPCHQDLYSGNFVVYDDQTYLIDWEYSSMGDKYFDYADLFWQNEFDLDKNMRQQALNEINIQKKDEIEKFEYFEILSMITWGLWALKRSPEDNDGKNALSKAINLGTSKKL</sequence>
<dbReference type="PANTHER" id="PTHR22603:SF66">
    <property type="entry name" value="ETHANOLAMINE KINASE"/>
    <property type="match status" value="1"/>
</dbReference>
<organism evidence="1">
    <name type="scientific">Candidatus Actinomarina minuta</name>
    <dbReference type="NCBI Taxonomy" id="1389454"/>
    <lineage>
        <taxon>Bacteria</taxon>
        <taxon>Bacillati</taxon>
        <taxon>Actinomycetota</taxon>
        <taxon>Actinomycetes</taxon>
        <taxon>Candidatus Actinomarinidae</taxon>
        <taxon>Candidatus Actinomarinales</taxon>
        <taxon>Candidatus Actinomarineae</taxon>
        <taxon>Candidatus Actinomarinaceae</taxon>
        <taxon>Candidatus Actinomarina</taxon>
    </lineage>
</organism>
<reference evidence="1" key="1">
    <citation type="journal article" date="2013" name="Sci. Rep.">
        <title>Metagenomics uncovers a new group of low GC and ultra-small marine Actinobacteria.</title>
        <authorList>
            <person name="Ghai R."/>
            <person name="Mizuno C.M."/>
            <person name="Picazo A."/>
            <person name="Camacho A."/>
            <person name="Rodriguez-Valera F."/>
        </authorList>
    </citation>
    <scope>NUCLEOTIDE SEQUENCE</scope>
</reference>
<dbReference type="CDD" id="cd05151">
    <property type="entry name" value="ChoK-like"/>
    <property type="match status" value="1"/>
</dbReference>
<keyword evidence="1" id="KW-0808">Transferase</keyword>
<keyword evidence="1" id="KW-0418">Kinase</keyword>
<dbReference type="Gene3D" id="3.90.1200.10">
    <property type="match status" value="1"/>
</dbReference>
<dbReference type="PANTHER" id="PTHR22603">
    <property type="entry name" value="CHOLINE/ETHANOALAMINE KINASE"/>
    <property type="match status" value="1"/>
</dbReference>
<accession>S5DJT3</accession>
<dbReference type="GO" id="GO:0005737">
    <property type="term" value="C:cytoplasm"/>
    <property type="evidence" value="ECO:0007669"/>
    <property type="project" value="TreeGrafter"/>
</dbReference>
<dbReference type="InterPro" id="IPR011009">
    <property type="entry name" value="Kinase-like_dom_sf"/>
</dbReference>